<sequence>MLFVNFEIHSFIRKPLNGAMWVGDDQFVQFFISSSSKMKFIPIIFLVILTFVSAQPPRTIIEKTFISGPQPGPYGPRGQPSFARGPYGPGGQSSFGRGPPMPGRGPTVVKKTVVIHNG</sequence>
<keyword evidence="3" id="KW-1185">Reference proteome</keyword>
<organism evidence="2 3">
    <name type="scientific">Dictyocaulus viviparus</name>
    <name type="common">Bovine lungworm</name>
    <dbReference type="NCBI Taxonomy" id="29172"/>
    <lineage>
        <taxon>Eukaryota</taxon>
        <taxon>Metazoa</taxon>
        <taxon>Ecdysozoa</taxon>
        <taxon>Nematoda</taxon>
        <taxon>Chromadorea</taxon>
        <taxon>Rhabditida</taxon>
        <taxon>Rhabditina</taxon>
        <taxon>Rhabditomorpha</taxon>
        <taxon>Strongyloidea</taxon>
        <taxon>Metastrongylidae</taxon>
        <taxon>Dictyocaulus</taxon>
    </lineage>
</organism>
<evidence type="ECO:0000313" key="2">
    <source>
        <dbReference type="EMBL" id="KJH42903.1"/>
    </source>
</evidence>
<evidence type="ECO:0000313" key="3">
    <source>
        <dbReference type="Proteomes" id="UP000053766"/>
    </source>
</evidence>
<dbReference type="Proteomes" id="UP000053766">
    <property type="component" value="Unassembled WGS sequence"/>
</dbReference>
<name>A0A0D8XE75_DICVI</name>
<feature type="region of interest" description="Disordered" evidence="1">
    <location>
        <begin position="65"/>
        <end position="107"/>
    </location>
</feature>
<proteinExistence type="predicted"/>
<evidence type="ECO:0000256" key="1">
    <source>
        <dbReference type="SAM" id="MobiDB-lite"/>
    </source>
</evidence>
<protein>
    <submittedName>
        <fullName evidence="2">Uncharacterized protein</fullName>
    </submittedName>
</protein>
<dbReference type="AlphaFoldDB" id="A0A0D8XE75"/>
<reference evidence="2 3" key="1">
    <citation type="submission" date="2013-11" db="EMBL/GenBank/DDBJ databases">
        <title>Draft genome of the bovine lungworm Dictyocaulus viviparus.</title>
        <authorList>
            <person name="Mitreva M."/>
        </authorList>
    </citation>
    <scope>NUCLEOTIDE SEQUENCE [LARGE SCALE GENOMIC DNA]</scope>
    <source>
        <strain evidence="2 3">HannoverDv2000</strain>
    </source>
</reference>
<reference evidence="3" key="2">
    <citation type="journal article" date="2016" name="Sci. Rep.">
        <title>Dictyocaulus viviparus genome, variome and transcriptome elucidate lungworm biology and support future intervention.</title>
        <authorList>
            <person name="McNulty S.N."/>
            <person name="Strube C."/>
            <person name="Rosa B.A."/>
            <person name="Martin J.C."/>
            <person name="Tyagi R."/>
            <person name="Choi Y.J."/>
            <person name="Wang Q."/>
            <person name="Hallsworth Pepin K."/>
            <person name="Zhang X."/>
            <person name="Ozersky P."/>
            <person name="Wilson R.K."/>
            <person name="Sternberg P.W."/>
            <person name="Gasser R.B."/>
            <person name="Mitreva M."/>
        </authorList>
    </citation>
    <scope>NUCLEOTIDE SEQUENCE [LARGE SCALE GENOMIC DNA]</scope>
    <source>
        <strain evidence="3">HannoverDv2000</strain>
    </source>
</reference>
<accession>A0A0D8XE75</accession>
<dbReference type="EMBL" id="KN716612">
    <property type="protein sequence ID" value="KJH42903.1"/>
    <property type="molecule type" value="Genomic_DNA"/>
</dbReference>
<gene>
    <name evidence="2" type="ORF">DICVIV_11101</name>
</gene>